<evidence type="ECO:0000259" key="21">
    <source>
        <dbReference type="PROSITE" id="PS51385"/>
    </source>
</evidence>
<keyword evidence="10 17" id="KW-0520">NAD</keyword>
<name>A0A371NDS6_9EURY</name>
<sequence>MKPVDMAAADINAEYLGVPRLSLMENAGRAVAEEIGNAVDEGRVAIFCGSGGNGGDGFVAARHLLNMGFDVEVQLLSHPERIGSEEALVNWKVLGAMQPHPGGFRVEVVRDSSEINPPDADVVVDAILGTGVRGSLREPSRSAIEIINRSDAFRVSVDIPSGLNPETGSVDDIAVSADLTVTFHRMKDGLNVADPAVTGEIVVRDIGIPPAAEVFMGPGDLLRMPSRSPGSHKGENGRVLIIGGSRQYSGAPAIAAKAALRAGADIVMVAAPESAARAIRSLSPDIIVRELDGGYIGMESLDEILELAEKSDSVLMGCGAGRETSTARTFLRVIEDLHEMEKPLILDADALRLMDYSDVSEYRELTVTPHMAEFRSFFKLKSMIFDDFRERVSAFQSISSRIMGTVLLKGRIDMIFQGDRSRLNKTGCPGMTVGGTGDALAGLTAGLRSLGLSSFDSASLAAFINGMAGELAMEKYGNGFTASDMLDMIPPVMDMGFYGF</sequence>
<dbReference type="NCBIfam" id="TIGR00197">
    <property type="entry name" value="yjeF_nterm"/>
    <property type="match status" value="1"/>
</dbReference>
<keyword evidence="5 18" id="KW-0479">Metal-binding</keyword>
<evidence type="ECO:0000256" key="4">
    <source>
        <dbReference type="ARBA" id="ARBA00009524"/>
    </source>
</evidence>
<dbReference type="SUPFAM" id="SSF64153">
    <property type="entry name" value="YjeF N-terminal domain-like"/>
    <property type="match status" value="1"/>
</dbReference>
<keyword evidence="23" id="KW-1185">Reference proteome</keyword>
<reference evidence="22 23" key="1">
    <citation type="submission" date="2018-07" db="EMBL/GenBank/DDBJ databases">
        <title>Genomic Encyclopedia of Type Strains, Phase IV (KMG-IV): sequencing the most valuable type-strain genomes for metagenomic binning, comparative biology and taxonomic classification.</title>
        <authorList>
            <person name="Goeker M."/>
        </authorList>
    </citation>
    <scope>NUCLEOTIDE SEQUENCE [LARGE SCALE GENOMIC DNA]</scope>
    <source>
        <strain evidence="22 23">DSM 7466</strain>
    </source>
</reference>
<feature type="binding site" evidence="17">
    <location>
        <position position="319"/>
    </location>
    <ligand>
        <name>(6S)-NADPHX</name>
        <dbReference type="ChEBI" id="CHEBI:64076"/>
    </ligand>
</feature>
<dbReference type="PROSITE" id="PS51385">
    <property type="entry name" value="YJEF_N"/>
    <property type="match status" value="1"/>
</dbReference>
<dbReference type="Proteomes" id="UP000256864">
    <property type="component" value="Unassembled WGS sequence"/>
</dbReference>
<evidence type="ECO:0000256" key="18">
    <source>
        <dbReference type="HAMAP-Rule" id="MF_01966"/>
    </source>
</evidence>
<feature type="binding site" evidence="17">
    <location>
        <position position="437"/>
    </location>
    <ligand>
        <name>AMP</name>
        <dbReference type="ChEBI" id="CHEBI:456215"/>
    </ligand>
</feature>
<dbReference type="GeneID" id="82297696"/>
<dbReference type="EC" id="4.2.1.136" evidence="19"/>
<feature type="binding site" evidence="17">
    <location>
        <position position="251"/>
    </location>
    <ligand>
        <name>(6S)-NADPHX</name>
        <dbReference type="ChEBI" id="CHEBI:64076"/>
    </ligand>
</feature>
<dbReference type="EC" id="5.1.99.6" evidence="19"/>
<evidence type="ECO:0000313" key="23">
    <source>
        <dbReference type="Proteomes" id="UP000256864"/>
    </source>
</evidence>
<dbReference type="GO" id="GO:0052856">
    <property type="term" value="F:NAD(P)HX epimerase activity"/>
    <property type="evidence" value="ECO:0007669"/>
    <property type="project" value="UniProtKB-UniRule"/>
</dbReference>
<keyword evidence="8 17" id="KW-0521">NADP</keyword>
<feature type="binding site" evidence="18">
    <location>
        <position position="161"/>
    </location>
    <ligand>
        <name>K(+)</name>
        <dbReference type="ChEBI" id="CHEBI:29103"/>
    </ligand>
</feature>
<feature type="binding site" evidence="18">
    <location>
        <position position="158"/>
    </location>
    <ligand>
        <name>(6S)-NADPHX</name>
        <dbReference type="ChEBI" id="CHEBI:64076"/>
    </ligand>
</feature>
<dbReference type="PANTHER" id="PTHR12592">
    <property type="entry name" value="ATP-DEPENDENT (S)-NAD(P)H-HYDRATE DEHYDRATASE FAMILY MEMBER"/>
    <property type="match status" value="1"/>
</dbReference>
<feature type="binding site" evidence="17">
    <location>
        <position position="438"/>
    </location>
    <ligand>
        <name>(6S)-NADPHX</name>
        <dbReference type="ChEBI" id="CHEBI:64076"/>
    </ligand>
</feature>
<dbReference type="Pfam" id="PF01256">
    <property type="entry name" value="Carb_kinase"/>
    <property type="match status" value="1"/>
</dbReference>
<evidence type="ECO:0000256" key="19">
    <source>
        <dbReference type="PIRNR" id="PIRNR017184"/>
    </source>
</evidence>
<comment type="caution">
    <text evidence="17">Lacks conserved residue(s) required for the propagation of feature annotation.</text>
</comment>
<dbReference type="Pfam" id="PF03853">
    <property type="entry name" value="YjeF_N"/>
    <property type="match status" value="1"/>
</dbReference>
<comment type="subunit">
    <text evidence="17">Homotetramer.</text>
</comment>
<evidence type="ECO:0000256" key="5">
    <source>
        <dbReference type="ARBA" id="ARBA00022723"/>
    </source>
</evidence>
<dbReference type="PANTHER" id="PTHR12592:SF0">
    <property type="entry name" value="ATP-DEPENDENT (S)-NAD(P)H-HYDRATE DEHYDRATASE"/>
    <property type="match status" value="1"/>
</dbReference>
<dbReference type="RefSeq" id="WP_048175806.1">
    <property type="nucleotide sequence ID" value="NZ_QREL01000001.1"/>
</dbReference>
<dbReference type="GO" id="GO:0046496">
    <property type="term" value="P:nicotinamide nucleotide metabolic process"/>
    <property type="evidence" value="ECO:0007669"/>
    <property type="project" value="UniProtKB-UniRule"/>
</dbReference>
<comment type="catalytic activity">
    <reaction evidence="15 17 19">
        <text>(6S)-NADHX + ADP = AMP + phosphate + NADH + H(+)</text>
        <dbReference type="Rhea" id="RHEA:32223"/>
        <dbReference type="ChEBI" id="CHEBI:15378"/>
        <dbReference type="ChEBI" id="CHEBI:43474"/>
        <dbReference type="ChEBI" id="CHEBI:57945"/>
        <dbReference type="ChEBI" id="CHEBI:64074"/>
        <dbReference type="ChEBI" id="CHEBI:456215"/>
        <dbReference type="ChEBI" id="CHEBI:456216"/>
        <dbReference type="EC" id="4.2.1.136"/>
    </reaction>
</comment>
<evidence type="ECO:0000256" key="6">
    <source>
        <dbReference type="ARBA" id="ARBA00022741"/>
    </source>
</evidence>
<comment type="function">
    <text evidence="18">Catalyzes the epimerization of the S- and R-forms of NAD(P)HX, a damaged form of NAD(P)H that is a result of enzymatic or heat-dependent hydration. This is a prerequisite for the S-specific NAD(P)H-hydrate dehydratase to allow the repair of both epimers of NAD(P)HX.</text>
</comment>
<keyword evidence="9 18" id="KW-0630">Potassium</keyword>
<keyword evidence="11 18" id="KW-0413">Isomerase</keyword>
<accession>A0A371NDS6</accession>
<comment type="cofactor">
    <cofactor evidence="17">
        <name>Mg(2+)</name>
        <dbReference type="ChEBI" id="CHEBI:18420"/>
    </cofactor>
</comment>
<feature type="binding site" evidence="18">
    <location>
        <begin position="129"/>
        <end position="135"/>
    </location>
    <ligand>
        <name>(6S)-NADPHX</name>
        <dbReference type="ChEBI" id="CHEBI:64076"/>
    </ligand>
</feature>
<evidence type="ECO:0000256" key="7">
    <source>
        <dbReference type="ARBA" id="ARBA00022840"/>
    </source>
</evidence>
<evidence type="ECO:0000313" key="22">
    <source>
        <dbReference type="EMBL" id="REE28128.1"/>
    </source>
</evidence>
<comment type="similarity">
    <text evidence="3 19">In the N-terminal section; belongs to the NnrE/AIBP family.</text>
</comment>
<feature type="binding site" evidence="17">
    <location>
        <position position="370"/>
    </location>
    <ligand>
        <name>(6S)-NADPHX</name>
        <dbReference type="ChEBI" id="CHEBI:64076"/>
    </ligand>
</feature>
<dbReference type="InterPro" id="IPR004443">
    <property type="entry name" value="YjeF_N_dom"/>
</dbReference>
<evidence type="ECO:0000256" key="12">
    <source>
        <dbReference type="ARBA" id="ARBA00023239"/>
    </source>
</evidence>
<feature type="binding site" evidence="18">
    <location>
        <position position="125"/>
    </location>
    <ligand>
        <name>K(+)</name>
        <dbReference type="ChEBI" id="CHEBI:29103"/>
    </ligand>
</feature>
<proteinExistence type="inferred from homology"/>
<comment type="cofactor">
    <cofactor evidence="18 19">
        <name>K(+)</name>
        <dbReference type="ChEBI" id="CHEBI:29103"/>
    </cofactor>
    <text evidence="18 19">Binds 1 potassium ion per subunit.</text>
</comment>
<dbReference type="EMBL" id="QREL01000001">
    <property type="protein sequence ID" value="REE28128.1"/>
    <property type="molecule type" value="Genomic_DNA"/>
</dbReference>
<dbReference type="NCBIfam" id="TIGR00196">
    <property type="entry name" value="yjeF_cterm"/>
    <property type="match status" value="1"/>
</dbReference>
<evidence type="ECO:0000256" key="13">
    <source>
        <dbReference type="ARBA" id="ARBA00023268"/>
    </source>
</evidence>
<evidence type="ECO:0000256" key="3">
    <source>
        <dbReference type="ARBA" id="ARBA00006001"/>
    </source>
</evidence>
<keyword evidence="12 17" id="KW-0456">Lyase</keyword>
<keyword evidence="7 17" id="KW-0067">ATP-binding</keyword>
<comment type="similarity">
    <text evidence="18">Belongs to the NnrE/AIBP family.</text>
</comment>
<evidence type="ECO:0000259" key="20">
    <source>
        <dbReference type="PROSITE" id="PS51383"/>
    </source>
</evidence>
<evidence type="ECO:0000256" key="2">
    <source>
        <dbReference type="ARBA" id="ARBA00000909"/>
    </source>
</evidence>
<feature type="domain" description="YjeF N-terminal" evidence="21">
    <location>
        <begin position="6"/>
        <end position="214"/>
    </location>
</feature>
<comment type="catalytic activity">
    <reaction evidence="16 17 19">
        <text>(6S)-NADPHX + ADP = AMP + phosphate + NADPH + H(+)</text>
        <dbReference type="Rhea" id="RHEA:32235"/>
        <dbReference type="ChEBI" id="CHEBI:15378"/>
        <dbReference type="ChEBI" id="CHEBI:43474"/>
        <dbReference type="ChEBI" id="CHEBI:57783"/>
        <dbReference type="ChEBI" id="CHEBI:64076"/>
        <dbReference type="ChEBI" id="CHEBI:456215"/>
        <dbReference type="ChEBI" id="CHEBI:456216"/>
        <dbReference type="EC" id="4.2.1.136"/>
    </reaction>
</comment>
<dbReference type="AlphaFoldDB" id="A0A371NDS6"/>
<feature type="binding site" evidence="18">
    <location>
        <position position="53"/>
    </location>
    <ligand>
        <name>K(+)</name>
        <dbReference type="ChEBI" id="CHEBI:29103"/>
    </ligand>
</feature>
<dbReference type="InterPro" id="IPR030677">
    <property type="entry name" value="Nnr"/>
</dbReference>
<evidence type="ECO:0000256" key="14">
    <source>
        <dbReference type="ARBA" id="ARBA00025153"/>
    </source>
</evidence>
<dbReference type="PROSITE" id="PS51383">
    <property type="entry name" value="YJEF_C_3"/>
    <property type="match status" value="1"/>
</dbReference>
<evidence type="ECO:0000256" key="1">
    <source>
        <dbReference type="ARBA" id="ARBA00000013"/>
    </source>
</evidence>
<dbReference type="InterPro" id="IPR029056">
    <property type="entry name" value="Ribokinase-like"/>
</dbReference>
<evidence type="ECO:0000256" key="17">
    <source>
        <dbReference type="HAMAP-Rule" id="MF_01965"/>
    </source>
</evidence>
<dbReference type="GO" id="GO:0110051">
    <property type="term" value="P:metabolite repair"/>
    <property type="evidence" value="ECO:0007669"/>
    <property type="project" value="TreeGrafter"/>
</dbReference>
<keyword evidence="6 17" id="KW-0547">Nucleotide-binding</keyword>
<dbReference type="Gene3D" id="3.40.1190.20">
    <property type="match status" value="1"/>
</dbReference>
<dbReference type="HAMAP" id="MF_01966">
    <property type="entry name" value="NADHX_epimerase"/>
    <property type="match status" value="1"/>
</dbReference>
<comment type="catalytic activity">
    <reaction evidence="2 18 19">
        <text>(6R)-NADPHX = (6S)-NADPHX</text>
        <dbReference type="Rhea" id="RHEA:32227"/>
        <dbReference type="ChEBI" id="CHEBI:64076"/>
        <dbReference type="ChEBI" id="CHEBI:64077"/>
        <dbReference type="EC" id="5.1.99.6"/>
    </reaction>
</comment>
<dbReference type="GO" id="GO:0052855">
    <property type="term" value="F:ADP-dependent NAD(P)H-hydrate dehydratase activity"/>
    <property type="evidence" value="ECO:0007669"/>
    <property type="project" value="UniProtKB-UniRule"/>
</dbReference>
<evidence type="ECO:0000256" key="15">
    <source>
        <dbReference type="ARBA" id="ARBA00048238"/>
    </source>
</evidence>
<dbReference type="Gene3D" id="3.40.50.10260">
    <property type="entry name" value="YjeF N-terminal domain"/>
    <property type="match status" value="1"/>
</dbReference>
<organism evidence="22 23">
    <name type="scientific">Methanothermobacter defluvii</name>
    <dbReference type="NCBI Taxonomy" id="49339"/>
    <lineage>
        <taxon>Archaea</taxon>
        <taxon>Methanobacteriati</taxon>
        <taxon>Methanobacteriota</taxon>
        <taxon>Methanomada group</taxon>
        <taxon>Methanobacteria</taxon>
        <taxon>Methanobacteriales</taxon>
        <taxon>Methanobacteriaceae</taxon>
        <taxon>Methanothermobacter</taxon>
    </lineage>
</organism>
<keyword evidence="13" id="KW-0511">Multifunctional enzyme</keyword>
<dbReference type="HAMAP" id="MF_01965">
    <property type="entry name" value="NADHX_dehydratase"/>
    <property type="match status" value="1"/>
</dbReference>
<evidence type="ECO:0000256" key="10">
    <source>
        <dbReference type="ARBA" id="ARBA00023027"/>
    </source>
</evidence>
<evidence type="ECO:0000256" key="9">
    <source>
        <dbReference type="ARBA" id="ARBA00022958"/>
    </source>
</evidence>
<feature type="domain" description="YjeF C-terminal" evidence="20">
    <location>
        <begin position="216"/>
        <end position="496"/>
    </location>
</feature>
<evidence type="ECO:0000256" key="8">
    <source>
        <dbReference type="ARBA" id="ARBA00022857"/>
    </source>
</evidence>
<feature type="binding site" evidence="18">
    <location>
        <begin position="52"/>
        <end position="56"/>
    </location>
    <ligand>
        <name>(6S)-NADPHX</name>
        <dbReference type="ChEBI" id="CHEBI:64076"/>
    </ligand>
</feature>
<comment type="function">
    <text evidence="14 19">Bifunctional enzyme that catalyzes the epimerization of the S- and R-forms of NAD(P)HX and the dehydration of the S-form of NAD(P)HX at the expense of ADP, which is converted to AMP. This allows the repair of both epimers of NAD(P)HX, a damaged form of NAD(P)H that is a result of enzymatic or heat-dependent hydration.</text>
</comment>
<comment type="catalytic activity">
    <reaction evidence="1 18 19">
        <text>(6R)-NADHX = (6S)-NADHX</text>
        <dbReference type="Rhea" id="RHEA:32215"/>
        <dbReference type="ChEBI" id="CHEBI:64074"/>
        <dbReference type="ChEBI" id="CHEBI:64075"/>
        <dbReference type="EC" id="5.1.99.6"/>
    </reaction>
</comment>
<gene>
    <name evidence="18" type="primary">nnrE</name>
    <name evidence="17" type="synonym">nnrD</name>
    <name evidence="22" type="ORF">C7452_0127</name>
</gene>
<dbReference type="SUPFAM" id="SSF53613">
    <property type="entry name" value="Ribokinase-like"/>
    <property type="match status" value="1"/>
</dbReference>
<comment type="caution">
    <text evidence="22">The sequence shown here is derived from an EMBL/GenBank/DDBJ whole genome shotgun (WGS) entry which is preliminary data.</text>
</comment>
<comment type="similarity">
    <text evidence="17">Belongs to the NnrD/CARKD family.</text>
</comment>
<dbReference type="GO" id="GO:0005524">
    <property type="term" value="F:ATP binding"/>
    <property type="evidence" value="ECO:0007669"/>
    <property type="project" value="UniProtKB-UniRule"/>
</dbReference>
<protein>
    <recommendedName>
        <fullName evidence="19">Bifunctional NAD(P)H-hydrate repair enzyme</fullName>
    </recommendedName>
    <alternativeName>
        <fullName evidence="19">Nicotinamide nucleotide repair protein</fullName>
    </alternativeName>
    <domain>
        <recommendedName>
            <fullName evidence="19">ADP-dependent (S)-NAD(P)H-hydrate dehydratase</fullName>
            <ecNumber evidence="19">4.2.1.136</ecNumber>
        </recommendedName>
        <alternativeName>
            <fullName evidence="19">ADP-dependent NAD(P)HX dehydratase</fullName>
        </alternativeName>
    </domain>
    <domain>
        <recommendedName>
            <fullName evidence="19">NAD(P)H-hydrate epimerase</fullName>
            <ecNumber evidence="19">5.1.99.6</ecNumber>
        </recommendedName>
    </domain>
</protein>
<comment type="function">
    <text evidence="17">Catalyzes the dehydration of the S-form of NAD(P)HX at the expense of ADP, which is converted to AMP. Together with NAD(P)HX epimerase, which catalyzes the epimerization of the S- and R-forms, the enzyme allows the repair of both epimers of NAD(P)HX, a damaged form of NAD(P)H that is a result of enzymatic or heat-dependent hydration.</text>
</comment>
<dbReference type="CDD" id="cd01171">
    <property type="entry name" value="YXKO-related"/>
    <property type="match status" value="1"/>
</dbReference>
<dbReference type="InterPro" id="IPR036652">
    <property type="entry name" value="YjeF_N_dom_sf"/>
</dbReference>
<dbReference type="GO" id="GO:0046872">
    <property type="term" value="F:metal ion binding"/>
    <property type="evidence" value="ECO:0007669"/>
    <property type="project" value="UniProtKB-UniRule"/>
</dbReference>
<evidence type="ECO:0000256" key="16">
    <source>
        <dbReference type="ARBA" id="ARBA00049209"/>
    </source>
</evidence>
<comment type="similarity">
    <text evidence="4 19">In the C-terminal section; belongs to the NnrD/CARKD family.</text>
</comment>
<evidence type="ECO:0000256" key="11">
    <source>
        <dbReference type="ARBA" id="ARBA00023235"/>
    </source>
</evidence>
<dbReference type="InterPro" id="IPR000631">
    <property type="entry name" value="CARKD"/>
</dbReference>
<dbReference type="PIRSF" id="PIRSF017184">
    <property type="entry name" value="Nnr"/>
    <property type="match status" value="1"/>
</dbReference>